<name>A0A2A9EQ57_9MICO</name>
<evidence type="ECO:0000313" key="2">
    <source>
        <dbReference type="EMBL" id="PFG40736.1"/>
    </source>
</evidence>
<dbReference type="AlphaFoldDB" id="A0A2A9EQ57"/>
<feature type="transmembrane region" description="Helical" evidence="1">
    <location>
        <begin position="167"/>
        <end position="193"/>
    </location>
</feature>
<keyword evidence="1" id="KW-0472">Membrane</keyword>
<comment type="caution">
    <text evidence="2">The sequence shown here is derived from an EMBL/GenBank/DDBJ whole genome shotgun (WGS) entry which is preliminary data.</text>
</comment>
<gene>
    <name evidence="2" type="ORF">ATJ97_3269</name>
</gene>
<feature type="transmembrane region" description="Helical" evidence="1">
    <location>
        <begin position="42"/>
        <end position="62"/>
    </location>
</feature>
<keyword evidence="1" id="KW-0812">Transmembrane</keyword>
<keyword evidence="3" id="KW-1185">Reference proteome</keyword>
<feature type="transmembrane region" description="Helical" evidence="1">
    <location>
        <begin position="68"/>
        <end position="86"/>
    </location>
</feature>
<organism evidence="2 3">
    <name type="scientific">Georgenia soli</name>
    <dbReference type="NCBI Taxonomy" id="638953"/>
    <lineage>
        <taxon>Bacteria</taxon>
        <taxon>Bacillati</taxon>
        <taxon>Actinomycetota</taxon>
        <taxon>Actinomycetes</taxon>
        <taxon>Micrococcales</taxon>
        <taxon>Bogoriellaceae</taxon>
        <taxon>Georgenia</taxon>
    </lineage>
</organism>
<protein>
    <submittedName>
        <fullName evidence="2">Uncharacterized protein</fullName>
    </submittedName>
</protein>
<sequence>MKGHDVPVQTSEPVVDPSLREQFAQLAPVLALAVRVLRLPSLLLGLLPVLPLVVLTWLASGWDSPARQIGLVVAALGGAAVVFFLVRRARYLRATQDVGALAEDLVALTDLADLDADLGEALRSVIARGGLRVMSRIRGFWKLVSFPSRIDDHVDSLQRLRWFLPPLIGTTVTLVHLQIAVAVVSWTLLGIAVPGSLLGLL</sequence>
<evidence type="ECO:0000256" key="1">
    <source>
        <dbReference type="SAM" id="Phobius"/>
    </source>
</evidence>
<dbReference type="Proteomes" id="UP000222106">
    <property type="component" value="Unassembled WGS sequence"/>
</dbReference>
<dbReference type="EMBL" id="PDJI01000004">
    <property type="protein sequence ID" value="PFG40736.1"/>
    <property type="molecule type" value="Genomic_DNA"/>
</dbReference>
<keyword evidence="1" id="KW-1133">Transmembrane helix</keyword>
<accession>A0A2A9EQ57</accession>
<proteinExistence type="predicted"/>
<reference evidence="2 3" key="1">
    <citation type="submission" date="2017-10" db="EMBL/GenBank/DDBJ databases">
        <title>Sequencing the genomes of 1000 actinobacteria strains.</title>
        <authorList>
            <person name="Klenk H.-P."/>
        </authorList>
    </citation>
    <scope>NUCLEOTIDE SEQUENCE [LARGE SCALE GENOMIC DNA]</scope>
    <source>
        <strain evidence="2 3">DSM 21838</strain>
    </source>
</reference>
<evidence type="ECO:0000313" key="3">
    <source>
        <dbReference type="Proteomes" id="UP000222106"/>
    </source>
</evidence>